<evidence type="ECO:0000256" key="1">
    <source>
        <dbReference type="SAM" id="MobiDB-lite"/>
    </source>
</evidence>
<protein>
    <submittedName>
        <fullName evidence="2">Uncharacterized protein</fullName>
    </submittedName>
</protein>
<gene>
    <name evidence="2" type="ORF">HAX54_005477</name>
</gene>
<proteinExistence type="predicted"/>
<organism evidence="2 3">
    <name type="scientific">Datura stramonium</name>
    <name type="common">Jimsonweed</name>
    <name type="synonym">Common thornapple</name>
    <dbReference type="NCBI Taxonomy" id="4076"/>
    <lineage>
        <taxon>Eukaryota</taxon>
        <taxon>Viridiplantae</taxon>
        <taxon>Streptophyta</taxon>
        <taxon>Embryophyta</taxon>
        <taxon>Tracheophyta</taxon>
        <taxon>Spermatophyta</taxon>
        <taxon>Magnoliopsida</taxon>
        <taxon>eudicotyledons</taxon>
        <taxon>Gunneridae</taxon>
        <taxon>Pentapetalae</taxon>
        <taxon>asterids</taxon>
        <taxon>lamiids</taxon>
        <taxon>Solanales</taxon>
        <taxon>Solanaceae</taxon>
        <taxon>Solanoideae</taxon>
        <taxon>Datureae</taxon>
        <taxon>Datura</taxon>
    </lineage>
</organism>
<keyword evidence="3" id="KW-1185">Reference proteome</keyword>
<feature type="compositionally biased region" description="Pro residues" evidence="1">
    <location>
        <begin position="54"/>
        <end position="65"/>
    </location>
</feature>
<reference evidence="2 3" key="1">
    <citation type="journal article" date="2021" name="BMC Genomics">
        <title>Datura genome reveals duplications of psychoactive alkaloid biosynthetic genes and high mutation rate following tissue culture.</title>
        <authorList>
            <person name="Rajewski A."/>
            <person name="Carter-House D."/>
            <person name="Stajich J."/>
            <person name="Litt A."/>
        </authorList>
    </citation>
    <scope>NUCLEOTIDE SEQUENCE [LARGE SCALE GENOMIC DNA]</scope>
    <source>
        <strain evidence="2">AR-01</strain>
    </source>
</reference>
<feature type="region of interest" description="Disordered" evidence="1">
    <location>
        <begin position="1"/>
        <end position="65"/>
    </location>
</feature>
<feature type="compositionally biased region" description="Polar residues" evidence="1">
    <location>
        <begin position="7"/>
        <end position="20"/>
    </location>
</feature>
<evidence type="ECO:0000313" key="3">
    <source>
        <dbReference type="Proteomes" id="UP000823775"/>
    </source>
</evidence>
<feature type="non-terminal residue" evidence="2">
    <location>
        <position position="1"/>
    </location>
</feature>
<accession>A0ABS8T8U5</accession>
<feature type="compositionally biased region" description="Polar residues" evidence="1">
    <location>
        <begin position="27"/>
        <end position="42"/>
    </location>
</feature>
<sequence length="65" mass="7250">FLPFPDLTTQPSLVQNTNDQVPDRSPNDQMASLRNLSYTTEVPTEDNKIVSSTLPPPSIPENPQR</sequence>
<feature type="non-terminal residue" evidence="2">
    <location>
        <position position="65"/>
    </location>
</feature>
<dbReference type="EMBL" id="JACEIK010001274">
    <property type="protein sequence ID" value="MCD7467831.1"/>
    <property type="molecule type" value="Genomic_DNA"/>
</dbReference>
<dbReference type="Proteomes" id="UP000823775">
    <property type="component" value="Unassembled WGS sequence"/>
</dbReference>
<comment type="caution">
    <text evidence="2">The sequence shown here is derived from an EMBL/GenBank/DDBJ whole genome shotgun (WGS) entry which is preliminary data.</text>
</comment>
<name>A0ABS8T8U5_DATST</name>
<evidence type="ECO:0000313" key="2">
    <source>
        <dbReference type="EMBL" id="MCD7467831.1"/>
    </source>
</evidence>